<keyword evidence="1 3" id="KW-0597">Phosphoprotein</keyword>
<keyword evidence="2" id="KW-0902">Two-component regulatory system</keyword>
<dbReference type="PROSITE" id="PS50110">
    <property type="entry name" value="RESPONSE_REGULATORY"/>
    <property type="match status" value="1"/>
</dbReference>
<comment type="caution">
    <text evidence="5">The sequence shown here is derived from an EMBL/GenBank/DDBJ whole genome shotgun (WGS) entry which is preliminary data.</text>
</comment>
<accession>A0A3A8Q7W6</accession>
<dbReference type="EMBL" id="RAWM01000079">
    <property type="protein sequence ID" value="RKH64793.1"/>
    <property type="molecule type" value="Genomic_DNA"/>
</dbReference>
<dbReference type="InterPro" id="IPR001789">
    <property type="entry name" value="Sig_transdc_resp-reg_receiver"/>
</dbReference>
<evidence type="ECO:0000256" key="2">
    <source>
        <dbReference type="ARBA" id="ARBA00023012"/>
    </source>
</evidence>
<dbReference type="SMART" id="SM00448">
    <property type="entry name" value="REC"/>
    <property type="match status" value="1"/>
</dbReference>
<dbReference type="AlphaFoldDB" id="A0A3A8Q7W6"/>
<dbReference type="PANTHER" id="PTHR44591:SF14">
    <property type="entry name" value="PROTEIN PILG"/>
    <property type="match status" value="1"/>
</dbReference>
<name>A0A3A8Q7W6_9BACT</name>
<dbReference type="GO" id="GO:0000160">
    <property type="term" value="P:phosphorelay signal transduction system"/>
    <property type="evidence" value="ECO:0007669"/>
    <property type="project" value="UniProtKB-KW"/>
</dbReference>
<dbReference type="InterPro" id="IPR050595">
    <property type="entry name" value="Bact_response_regulator"/>
</dbReference>
<evidence type="ECO:0000313" key="6">
    <source>
        <dbReference type="Proteomes" id="UP000282656"/>
    </source>
</evidence>
<keyword evidence="6" id="KW-1185">Reference proteome</keyword>
<feature type="domain" description="Response regulatory" evidence="4">
    <location>
        <begin position="4"/>
        <end position="117"/>
    </location>
</feature>
<dbReference type="Gene3D" id="3.40.50.2300">
    <property type="match status" value="1"/>
</dbReference>
<reference evidence="6" key="1">
    <citation type="submission" date="2018-09" db="EMBL/GenBank/DDBJ databases">
        <authorList>
            <person name="Livingstone P.G."/>
            <person name="Whitworth D.E."/>
        </authorList>
    </citation>
    <scope>NUCLEOTIDE SEQUENCE [LARGE SCALE GENOMIC DNA]</scope>
    <source>
        <strain evidence="6">AB047A</strain>
    </source>
</reference>
<dbReference type="PANTHER" id="PTHR44591">
    <property type="entry name" value="STRESS RESPONSE REGULATOR PROTEIN 1"/>
    <property type="match status" value="1"/>
</dbReference>
<proteinExistence type="predicted"/>
<dbReference type="InterPro" id="IPR011006">
    <property type="entry name" value="CheY-like_superfamily"/>
</dbReference>
<protein>
    <submittedName>
        <fullName evidence="5">Response regulator</fullName>
    </submittedName>
</protein>
<gene>
    <name evidence="5" type="ORF">D7X96_25055</name>
</gene>
<evidence type="ECO:0000313" key="5">
    <source>
        <dbReference type="EMBL" id="RKH64793.1"/>
    </source>
</evidence>
<organism evidence="5 6">
    <name type="scientific">Corallococcus interemptor</name>
    <dbReference type="NCBI Taxonomy" id="2316720"/>
    <lineage>
        <taxon>Bacteria</taxon>
        <taxon>Pseudomonadati</taxon>
        <taxon>Myxococcota</taxon>
        <taxon>Myxococcia</taxon>
        <taxon>Myxococcales</taxon>
        <taxon>Cystobacterineae</taxon>
        <taxon>Myxococcaceae</taxon>
        <taxon>Corallococcus</taxon>
    </lineage>
</organism>
<dbReference type="RefSeq" id="WP_120548409.1">
    <property type="nucleotide sequence ID" value="NZ_JBNNJP010000001.1"/>
</dbReference>
<dbReference type="Proteomes" id="UP000282656">
    <property type="component" value="Unassembled WGS sequence"/>
</dbReference>
<dbReference type="Pfam" id="PF00072">
    <property type="entry name" value="Response_reg"/>
    <property type="match status" value="1"/>
</dbReference>
<sequence>MRSLILLVEDHVDSREMLEEFLTLEGFAVEVAGNGLHAWERLRKGPTPDVMLLDLMMPVMSGWELMERVQKEPRLKNLPVIVVSGAGATRPVPQGIRASIPKPLDLDDLMRALEPFRSSAQSQLAAGY</sequence>
<dbReference type="OrthoDB" id="5295285at2"/>
<evidence type="ECO:0000256" key="3">
    <source>
        <dbReference type="PROSITE-ProRule" id="PRU00169"/>
    </source>
</evidence>
<feature type="modified residue" description="4-aspartylphosphate" evidence="3">
    <location>
        <position position="54"/>
    </location>
</feature>
<dbReference type="SUPFAM" id="SSF52172">
    <property type="entry name" value="CheY-like"/>
    <property type="match status" value="1"/>
</dbReference>
<evidence type="ECO:0000259" key="4">
    <source>
        <dbReference type="PROSITE" id="PS50110"/>
    </source>
</evidence>
<evidence type="ECO:0000256" key="1">
    <source>
        <dbReference type="ARBA" id="ARBA00022553"/>
    </source>
</evidence>